<dbReference type="AlphaFoldDB" id="A0A6A5VUS9"/>
<dbReference type="Pfam" id="PF19086">
    <property type="entry name" value="Terpene_syn_C_2"/>
    <property type="match status" value="1"/>
</dbReference>
<dbReference type="OrthoDB" id="6921389at2759"/>
<name>A0A6A5VUS9_9PLEO</name>
<sequence>MDEEGASRVIGSLKTYLQIYDSAKGSFPTIEVHTEFRIVNVGFCVMESFMQRTMDICLDPSEQELCQEMCLPAGRVMGLTNVLYSWNVERNDPPDRQWNAVPVVMRQYDLDEEDAKVYLGGLIVQHEQNTRQLGAEIKRKSRESEKPTQYVEAMGLMLGGNCFWSSNCPRYNSMETE</sequence>
<protein>
    <submittedName>
        <fullName evidence="1">Terpenoid synthase</fullName>
    </submittedName>
</protein>
<dbReference type="InterPro" id="IPR008949">
    <property type="entry name" value="Isoprenoid_synthase_dom_sf"/>
</dbReference>
<keyword evidence="2" id="KW-1185">Reference proteome</keyword>
<accession>A0A6A5VUS9</accession>
<evidence type="ECO:0000313" key="1">
    <source>
        <dbReference type="EMBL" id="KAF1980339.1"/>
    </source>
</evidence>
<evidence type="ECO:0000313" key="2">
    <source>
        <dbReference type="Proteomes" id="UP000800036"/>
    </source>
</evidence>
<organism evidence="1 2">
    <name type="scientific">Bimuria novae-zelandiae CBS 107.79</name>
    <dbReference type="NCBI Taxonomy" id="1447943"/>
    <lineage>
        <taxon>Eukaryota</taxon>
        <taxon>Fungi</taxon>
        <taxon>Dikarya</taxon>
        <taxon>Ascomycota</taxon>
        <taxon>Pezizomycotina</taxon>
        <taxon>Dothideomycetes</taxon>
        <taxon>Pleosporomycetidae</taxon>
        <taxon>Pleosporales</taxon>
        <taxon>Massarineae</taxon>
        <taxon>Didymosphaeriaceae</taxon>
        <taxon>Bimuria</taxon>
    </lineage>
</organism>
<dbReference type="Proteomes" id="UP000800036">
    <property type="component" value="Unassembled WGS sequence"/>
</dbReference>
<reference evidence="1" key="1">
    <citation type="journal article" date="2020" name="Stud. Mycol.">
        <title>101 Dothideomycetes genomes: a test case for predicting lifestyles and emergence of pathogens.</title>
        <authorList>
            <person name="Haridas S."/>
            <person name="Albert R."/>
            <person name="Binder M."/>
            <person name="Bloem J."/>
            <person name="Labutti K."/>
            <person name="Salamov A."/>
            <person name="Andreopoulos B."/>
            <person name="Baker S."/>
            <person name="Barry K."/>
            <person name="Bills G."/>
            <person name="Bluhm B."/>
            <person name="Cannon C."/>
            <person name="Castanera R."/>
            <person name="Culley D."/>
            <person name="Daum C."/>
            <person name="Ezra D."/>
            <person name="Gonzalez J."/>
            <person name="Henrissat B."/>
            <person name="Kuo A."/>
            <person name="Liang C."/>
            <person name="Lipzen A."/>
            <person name="Lutzoni F."/>
            <person name="Magnuson J."/>
            <person name="Mondo S."/>
            <person name="Nolan M."/>
            <person name="Ohm R."/>
            <person name="Pangilinan J."/>
            <person name="Park H.-J."/>
            <person name="Ramirez L."/>
            <person name="Alfaro M."/>
            <person name="Sun H."/>
            <person name="Tritt A."/>
            <person name="Yoshinaga Y."/>
            <person name="Zwiers L.-H."/>
            <person name="Turgeon B."/>
            <person name="Goodwin S."/>
            <person name="Spatafora J."/>
            <person name="Crous P."/>
            <person name="Grigoriev I."/>
        </authorList>
    </citation>
    <scope>NUCLEOTIDE SEQUENCE</scope>
    <source>
        <strain evidence="1">CBS 107.79</strain>
    </source>
</reference>
<dbReference type="SUPFAM" id="SSF48576">
    <property type="entry name" value="Terpenoid synthases"/>
    <property type="match status" value="1"/>
</dbReference>
<gene>
    <name evidence="1" type="ORF">BU23DRAFT_625609</name>
</gene>
<dbReference type="Gene3D" id="1.10.600.10">
    <property type="entry name" value="Farnesyl Diphosphate Synthase"/>
    <property type="match status" value="1"/>
</dbReference>
<proteinExistence type="predicted"/>
<dbReference type="EMBL" id="ML976656">
    <property type="protein sequence ID" value="KAF1980339.1"/>
    <property type="molecule type" value="Genomic_DNA"/>
</dbReference>